<dbReference type="EMBL" id="SRLO01004764">
    <property type="protein sequence ID" value="TNN30190.1"/>
    <property type="molecule type" value="Genomic_DNA"/>
</dbReference>
<feature type="compositionally biased region" description="Basic and acidic residues" evidence="1">
    <location>
        <begin position="45"/>
        <end position="62"/>
    </location>
</feature>
<sequence>MDVSSSGKRGLCTSVSLQSGKLFTEQPDRAHQRSAGREPAVGPRYGHDGLHIGTEESERLDLDEQAEPPQTVREDGDESTSRSSEGPHEAVFSVLRA</sequence>
<accession>A0A4Z2ENM1</accession>
<comment type="caution">
    <text evidence="2">The sequence shown here is derived from an EMBL/GenBank/DDBJ whole genome shotgun (WGS) entry which is preliminary data.</text>
</comment>
<organism evidence="2 3">
    <name type="scientific">Liparis tanakae</name>
    <name type="common">Tanaka's snailfish</name>
    <dbReference type="NCBI Taxonomy" id="230148"/>
    <lineage>
        <taxon>Eukaryota</taxon>
        <taxon>Metazoa</taxon>
        <taxon>Chordata</taxon>
        <taxon>Craniata</taxon>
        <taxon>Vertebrata</taxon>
        <taxon>Euteleostomi</taxon>
        <taxon>Actinopterygii</taxon>
        <taxon>Neopterygii</taxon>
        <taxon>Teleostei</taxon>
        <taxon>Neoteleostei</taxon>
        <taxon>Acanthomorphata</taxon>
        <taxon>Eupercaria</taxon>
        <taxon>Perciformes</taxon>
        <taxon>Cottioidei</taxon>
        <taxon>Cottales</taxon>
        <taxon>Liparidae</taxon>
        <taxon>Liparis</taxon>
    </lineage>
</organism>
<feature type="compositionally biased region" description="Polar residues" evidence="1">
    <location>
        <begin position="1"/>
        <end position="21"/>
    </location>
</feature>
<evidence type="ECO:0000256" key="1">
    <source>
        <dbReference type="SAM" id="MobiDB-lite"/>
    </source>
</evidence>
<name>A0A4Z2ENM1_9TELE</name>
<gene>
    <name evidence="2" type="ORF">EYF80_059658</name>
</gene>
<evidence type="ECO:0000313" key="2">
    <source>
        <dbReference type="EMBL" id="TNN30190.1"/>
    </source>
</evidence>
<dbReference type="Proteomes" id="UP000314294">
    <property type="component" value="Unassembled WGS sequence"/>
</dbReference>
<dbReference type="AlphaFoldDB" id="A0A4Z2ENM1"/>
<feature type="region of interest" description="Disordered" evidence="1">
    <location>
        <begin position="1"/>
        <end position="97"/>
    </location>
</feature>
<evidence type="ECO:0000313" key="3">
    <source>
        <dbReference type="Proteomes" id="UP000314294"/>
    </source>
</evidence>
<protein>
    <submittedName>
        <fullName evidence="2">Uncharacterized protein</fullName>
    </submittedName>
</protein>
<keyword evidence="3" id="KW-1185">Reference proteome</keyword>
<reference evidence="2 3" key="1">
    <citation type="submission" date="2019-03" db="EMBL/GenBank/DDBJ databases">
        <title>First draft genome of Liparis tanakae, snailfish: a comprehensive survey of snailfish specific genes.</title>
        <authorList>
            <person name="Kim W."/>
            <person name="Song I."/>
            <person name="Jeong J.-H."/>
            <person name="Kim D."/>
            <person name="Kim S."/>
            <person name="Ryu S."/>
            <person name="Song J.Y."/>
            <person name="Lee S.K."/>
        </authorList>
    </citation>
    <scope>NUCLEOTIDE SEQUENCE [LARGE SCALE GENOMIC DNA]</scope>
    <source>
        <tissue evidence="2">Muscle</tissue>
    </source>
</reference>
<proteinExistence type="predicted"/>